<sequence length="187" mass="20367">MKSPLFKLLVATLFITFSGKLFATGMTLTSAEVKPAATISTKQVFNSFGCTGKNISPSLKWSGEPKGTESFALMVYDPDAPTGSGWWHWVVFNIPKTVHQLPLNAGNPAMHLMPKGVIQSRTDFGSTGYGGPCPPKGDKPHRYQFTVYALKVKSLPLKADTTAATVGYYVHQNMLAKATLQGVYQRH</sequence>
<evidence type="ECO:0008006" key="4">
    <source>
        <dbReference type="Google" id="ProtNLM"/>
    </source>
</evidence>
<dbReference type="PANTHER" id="PTHR30289">
    <property type="entry name" value="UNCHARACTERIZED PROTEIN YBCL-RELATED"/>
    <property type="match status" value="1"/>
</dbReference>
<gene>
    <name evidence="2" type="ORF">EI16_08740</name>
</gene>
<dbReference type="EMBL" id="JMIU01000001">
    <property type="protein sequence ID" value="KDN96351.1"/>
    <property type="molecule type" value="Genomic_DNA"/>
</dbReference>
<dbReference type="PANTHER" id="PTHR30289:SF1">
    <property type="entry name" value="PEBP (PHOSPHATIDYLETHANOLAMINE-BINDING PROTEIN) FAMILY PROTEIN"/>
    <property type="match status" value="1"/>
</dbReference>
<dbReference type="Proteomes" id="UP000027341">
    <property type="component" value="Unassembled WGS sequence"/>
</dbReference>
<evidence type="ECO:0000313" key="2">
    <source>
        <dbReference type="EMBL" id="KDN96351.1"/>
    </source>
</evidence>
<accession>A0A067A159</accession>
<evidence type="ECO:0000256" key="1">
    <source>
        <dbReference type="SAM" id="SignalP"/>
    </source>
</evidence>
<evidence type="ECO:0000313" key="3">
    <source>
        <dbReference type="Proteomes" id="UP000027341"/>
    </source>
</evidence>
<feature type="signal peptide" evidence="1">
    <location>
        <begin position="1"/>
        <end position="23"/>
    </location>
</feature>
<dbReference type="RefSeq" id="WP_029912340.1">
    <property type="nucleotide sequence ID" value="NZ_AP020335.1"/>
</dbReference>
<proteinExistence type="predicted"/>
<dbReference type="InterPro" id="IPR008914">
    <property type="entry name" value="PEBP"/>
</dbReference>
<dbReference type="NCBIfam" id="TIGR00481">
    <property type="entry name" value="YbhB/YbcL family Raf kinase inhibitor-like protein"/>
    <property type="match status" value="1"/>
</dbReference>
<dbReference type="Pfam" id="PF01161">
    <property type="entry name" value="PBP"/>
    <property type="match status" value="1"/>
</dbReference>
<dbReference type="InterPro" id="IPR005247">
    <property type="entry name" value="YbhB_YbcL/LppC-like"/>
</dbReference>
<feature type="chain" id="PRO_5001636122" description="Phosphatidylethanolamine-binding protein" evidence="1">
    <location>
        <begin position="24"/>
        <end position="187"/>
    </location>
</feature>
<dbReference type="Gene3D" id="3.90.280.10">
    <property type="entry name" value="PEBP-like"/>
    <property type="match status" value="1"/>
</dbReference>
<comment type="caution">
    <text evidence="2">The sequence shown here is derived from an EMBL/GenBank/DDBJ whole genome shotgun (WGS) entry which is preliminary data.</text>
</comment>
<dbReference type="AlphaFoldDB" id="A0A067A159"/>
<dbReference type="STRING" id="28885.EI16_08740"/>
<organism evidence="2 3">
    <name type="scientific">Hydrogenovibrio marinus</name>
    <dbReference type="NCBI Taxonomy" id="28885"/>
    <lineage>
        <taxon>Bacteria</taxon>
        <taxon>Pseudomonadati</taxon>
        <taxon>Pseudomonadota</taxon>
        <taxon>Gammaproteobacteria</taxon>
        <taxon>Thiotrichales</taxon>
        <taxon>Piscirickettsiaceae</taxon>
        <taxon>Hydrogenovibrio</taxon>
    </lineage>
</organism>
<reference evidence="2 3" key="1">
    <citation type="submission" date="2014-04" db="EMBL/GenBank/DDBJ databases">
        <title>Draft genome sequence of Hydrogenovibrio marinus MH-110, a model organism for aerobic H2 metabolism.</title>
        <authorList>
            <person name="Cha H.J."/>
            <person name="Jo B.H."/>
            <person name="Hwang B.H."/>
        </authorList>
    </citation>
    <scope>NUCLEOTIDE SEQUENCE [LARGE SCALE GENOMIC DNA]</scope>
    <source>
        <strain evidence="2 3">MH-110</strain>
    </source>
</reference>
<dbReference type="InterPro" id="IPR036610">
    <property type="entry name" value="PEBP-like_sf"/>
</dbReference>
<protein>
    <recommendedName>
        <fullName evidence="4">Phosphatidylethanolamine-binding protein</fullName>
    </recommendedName>
</protein>
<dbReference type="SUPFAM" id="SSF49777">
    <property type="entry name" value="PEBP-like"/>
    <property type="match status" value="1"/>
</dbReference>
<keyword evidence="3" id="KW-1185">Reference proteome</keyword>
<keyword evidence="1" id="KW-0732">Signal</keyword>
<dbReference type="CDD" id="cd00865">
    <property type="entry name" value="PEBP_bact_arch"/>
    <property type="match status" value="1"/>
</dbReference>
<name>A0A067A159_HYDMR</name>